<evidence type="ECO:0000313" key="2">
    <source>
        <dbReference type="Proteomes" id="UP000694541"/>
    </source>
</evidence>
<sequence length="93" mass="10337">MARRALKLASLAAAASGIYLYGNKFLDPNDFGVVRVGRAIATFTRTWDFLHSLSSFPAVRVGDDVLLRLDSKFFAAFSLRIFTDESMSSQEQI</sequence>
<organism evidence="1 2">
    <name type="scientific">Accipiter nisus</name>
    <name type="common">Eurasian sparrowhawk</name>
    <dbReference type="NCBI Taxonomy" id="211598"/>
    <lineage>
        <taxon>Eukaryota</taxon>
        <taxon>Metazoa</taxon>
        <taxon>Chordata</taxon>
        <taxon>Craniata</taxon>
        <taxon>Vertebrata</taxon>
        <taxon>Euteleostomi</taxon>
        <taxon>Archelosauria</taxon>
        <taxon>Archosauria</taxon>
        <taxon>Dinosauria</taxon>
        <taxon>Saurischia</taxon>
        <taxon>Theropoda</taxon>
        <taxon>Coelurosauria</taxon>
        <taxon>Aves</taxon>
        <taxon>Neognathae</taxon>
        <taxon>Neoaves</taxon>
        <taxon>Telluraves</taxon>
        <taxon>Accipitrimorphae</taxon>
        <taxon>Accipitriformes</taxon>
        <taxon>Accipitridae</taxon>
        <taxon>Accipitrinae</taxon>
        <taxon>Accipiter</taxon>
    </lineage>
</organism>
<accession>A0A8B9NNX1</accession>
<protein>
    <submittedName>
        <fullName evidence="1">Uncharacterized protein</fullName>
    </submittedName>
</protein>
<evidence type="ECO:0000313" key="1">
    <source>
        <dbReference type="Ensembl" id="ENSANIP00000026218.1"/>
    </source>
</evidence>
<proteinExistence type="predicted"/>
<dbReference type="Proteomes" id="UP000694541">
    <property type="component" value="Unplaced"/>
</dbReference>
<reference evidence="1" key="1">
    <citation type="submission" date="2025-08" db="UniProtKB">
        <authorList>
            <consortium name="Ensembl"/>
        </authorList>
    </citation>
    <scope>IDENTIFICATION</scope>
</reference>
<keyword evidence="2" id="KW-1185">Reference proteome</keyword>
<dbReference type="AlphaFoldDB" id="A0A8B9NNX1"/>
<dbReference type="Ensembl" id="ENSANIT00000027083.1">
    <property type="protein sequence ID" value="ENSANIP00000026218.1"/>
    <property type="gene ID" value="ENSANIG00000017603.1"/>
</dbReference>
<name>A0A8B9NNX1_9AVES</name>
<reference evidence="1" key="2">
    <citation type="submission" date="2025-09" db="UniProtKB">
        <authorList>
            <consortium name="Ensembl"/>
        </authorList>
    </citation>
    <scope>IDENTIFICATION</scope>
</reference>